<dbReference type="Gene3D" id="1.20.1250.20">
    <property type="entry name" value="MFS general substrate transporter like domains"/>
    <property type="match status" value="1"/>
</dbReference>
<evidence type="ECO:0000313" key="7">
    <source>
        <dbReference type="EMBL" id="OAE31860.1"/>
    </source>
</evidence>
<feature type="transmembrane region" description="Helical" evidence="6">
    <location>
        <begin position="623"/>
        <end position="644"/>
    </location>
</feature>
<comment type="subcellular location">
    <subcellularLocation>
        <location evidence="1">Membrane</location>
        <topology evidence="1">Multi-pass membrane protein</topology>
    </subcellularLocation>
</comment>
<evidence type="ECO:0000256" key="2">
    <source>
        <dbReference type="ARBA" id="ARBA00005982"/>
    </source>
</evidence>
<reference evidence="7" key="1">
    <citation type="submission" date="2016-03" db="EMBL/GenBank/DDBJ databases">
        <title>Mechanisms controlling the formation of the plant cell surface in tip-growing cells are functionally conserved among land plants.</title>
        <authorList>
            <person name="Honkanen S."/>
            <person name="Jones V.A."/>
            <person name="Morieri G."/>
            <person name="Champion C."/>
            <person name="Hetherington A.J."/>
            <person name="Kelly S."/>
            <person name="Saint-Marcoux D."/>
            <person name="Proust H."/>
            <person name="Prescott H."/>
            <person name="Dolan L."/>
        </authorList>
    </citation>
    <scope>NUCLEOTIDE SEQUENCE [LARGE SCALE GENOMIC DNA]</scope>
    <source>
        <tissue evidence="7">Whole gametophyte</tissue>
    </source>
</reference>
<evidence type="ECO:0000256" key="1">
    <source>
        <dbReference type="ARBA" id="ARBA00004141"/>
    </source>
</evidence>
<proteinExistence type="inferred from homology"/>
<keyword evidence="8" id="KW-1185">Reference proteome</keyword>
<keyword evidence="5 6" id="KW-0472">Membrane</keyword>
<sequence>MRPLHLADLLHTGDVFSNLRSYHCSHDVYRKLESWNGNCVKLLPAIGPLSMHRWNLWDSSHFKLTSHSHPLSFAMALQAEKTDNSQKNEDVNPANTSKRTEYTLDGTLDWNGRPAHRSTTGGWKAAKYIIGRTSKLLLMSFPLPPVSLWILKTEQVFVNLSYFGLCKNLVMYLTTVMHQGNADASNFITNWLGAVFIAPFLGAFMADSNCGRYWTTFVFSALFGIGVLLVAISTYVPSLRPPQCPSRDVKCESATAVQSTFLTIGLYVAGIANGALTPPVTVLGADQFDDDDPIEKKERSSYFNWIYQAITIGAMGAAVAIVTIQEDLSWGLGMTISAGLAFIGMFFFVFASKLYRFHKLEGNAVMRIAQVMVAATRKIFLPVTDVNKLYEETDPESTKRRKICHTDDYKILDKAALWTPEDEMDVHSGGKINHWSLCCVTQVEEVKSVLRLLPIFCTTIIYATVYMQMTTIFVVQGAGMDTRMFGSFKIPSASLSVVEQITIVIGVVMYDKWLVPVLRRYTGHPKGFTDLKRMGVGLFLSILSMVVSALVEAKRLQAARDSNLLQTHLHDDTTTPVPLSILWLIPQYFLIGFSEIFVFIGLLEMFYDQCPESLRSVSNAIQLFTNAAGSYLSTVLVTLVNKFTRSDGEWIPNDNLNTGHVDRFYWLLAVLSLINFVLFVLCAMRYKPLEMEHYDTPFVADEPCDDDQRAYGECHDGRDK</sequence>
<dbReference type="EMBL" id="LVLJ01000956">
    <property type="protein sequence ID" value="OAE31860.1"/>
    <property type="molecule type" value="Genomic_DNA"/>
</dbReference>
<comment type="similarity">
    <text evidence="2">Belongs to the major facilitator superfamily. Proton-dependent oligopeptide transporter (POT/PTR) (TC 2.A.17) family.</text>
</comment>
<feature type="transmembrane region" description="Helical" evidence="6">
    <location>
        <begin position="305"/>
        <end position="324"/>
    </location>
</feature>
<feature type="transmembrane region" description="Helical" evidence="6">
    <location>
        <begin position="581"/>
        <end position="603"/>
    </location>
</feature>
<name>A0A176WF74_MARPO</name>
<dbReference type="InterPro" id="IPR036259">
    <property type="entry name" value="MFS_trans_sf"/>
</dbReference>
<feature type="transmembrane region" description="Helical" evidence="6">
    <location>
        <begin position="452"/>
        <end position="478"/>
    </location>
</feature>
<evidence type="ECO:0000256" key="5">
    <source>
        <dbReference type="ARBA" id="ARBA00023136"/>
    </source>
</evidence>
<dbReference type="GO" id="GO:0022857">
    <property type="term" value="F:transmembrane transporter activity"/>
    <property type="evidence" value="ECO:0007669"/>
    <property type="project" value="InterPro"/>
</dbReference>
<evidence type="ECO:0008006" key="9">
    <source>
        <dbReference type="Google" id="ProtNLM"/>
    </source>
</evidence>
<keyword evidence="4 6" id="KW-1133">Transmembrane helix</keyword>
<feature type="transmembrane region" description="Helical" evidence="6">
    <location>
        <begin position="187"/>
        <end position="206"/>
    </location>
</feature>
<dbReference type="Proteomes" id="UP000077202">
    <property type="component" value="Unassembled WGS sequence"/>
</dbReference>
<dbReference type="InterPro" id="IPR000109">
    <property type="entry name" value="POT_fam"/>
</dbReference>
<evidence type="ECO:0000313" key="8">
    <source>
        <dbReference type="Proteomes" id="UP000077202"/>
    </source>
</evidence>
<feature type="transmembrane region" description="Helical" evidence="6">
    <location>
        <begin position="212"/>
        <end position="236"/>
    </location>
</feature>
<protein>
    <recommendedName>
        <fullName evidence="9">Major facilitator superfamily (MFS) profile domain-containing protein</fullName>
    </recommendedName>
</protein>
<accession>A0A176WF74</accession>
<dbReference type="SUPFAM" id="SSF103473">
    <property type="entry name" value="MFS general substrate transporter"/>
    <property type="match status" value="1"/>
</dbReference>
<evidence type="ECO:0000256" key="6">
    <source>
        <dbReference type="SAM" id="Phobius"/>
    </source>
</evidence>
<feature type="transmembrane region" description="Helical" evidence="6">
    <location>
        <begin position="664"/>
        <end position="684"/>
    </location>
</feature>
<dbReference type="Pfam" id="PF00854">
    <property type="entry name" value="PTR2"/>
    <property type="match status" value="1"/>
</dbReference>
<feature type="transmembrane region" description="Helical" evidence="6">
    <location>
        <begin position="330"/>
        <end position="351"/>
    </location>
</feature>
<gene>
    <name evidence="7" type="ORF">AXG93_2788s1000</name>
</gene>
<dbReference type="CDD" id="cd17419">
    <property type="entry name" value="MFS_NPF7"/>
    <property type="match status" value="1"/>
</dbReference>
<keyword evidence="3 6" id="KW-0812">Transmembrane</keyword>
<dbReference type="GO" id="GO:0016020">
    <property type="term" value="C:membrane"/>
    <property type="evidence" value="ECO:0007669"/>
    <property type="project" value="UniProtKB-SubCell"/>
</dbReference>
<comment type="caution">
    <text evidence="7">The sequence shown here is derived from an EMBL/GenBank/DDBJ whole genome shotgun (WGS) entry which is preliminary data.</text>
</comment>
<evidence type="ECO:0000256" key="4">
    <source>
        <dbReference type="ARBA" id="ARBA00022989"/>
    </source>
</evidence>
<organism evidence="7 8">
    <name type="scientific">Marchantia polymorpha subsp. ruderalis</name>
    <dbReference type="NCBI Taxonomy" id="1480154"/>
    <lineage>
        <taxon>Eukaryota</taxon>
        <taxon>Viridiplantae</taxon>
        <taxon>Streptophyta</taxon>
        <taxon>Embryophyta</taxon>
        <taxon>Marchantiophyta</taxon>
        <taxon>Marchantiopsida</taxon>
        <taxon>Marchantiidae</taxon>
        <taxon>Marchantiales</taxon>
        <taxon>Marchantiaceae</taxon>
        <taxon>Marchantia</taxon>
    </lineage>
</organism>
<dbReference type="AlphaFoldDB" id="A0A176WF74"/>
<feature type="transmembrane region" description="Helical" evidence="6">
    <location>
        <begin position="531"/>
        <end position="551"/>
    </location>
</feature>
<dbReference type="PANTHER" id="PTHR11654">
    <property type="entry name" value="OLIGOPEPTIDE TRANSPORTER-RELATED"/>
    <property type="match status" value="1"/>
</dbReference>
<evidence type="ECO:0000256" key="3">
    <source>
        <dbReference type="ARBA" id="ARBA00022692"/>
    </source>
</evidence>